<dbReference type="NCBIfam" id="NF007755">
    <property type="entry name" value="PRK10436.1"/>
    <property type="match status" value="1"/>
</dbReference>
<keyword evidence="3" id="KW-0067">ATP-binding</keyword>
<dbReference type="PANTHER" id="PTHR30258">
    <property type="entry name" value="TYPE II SECRETION SYSTEM PROTEIN GSPE-RELATED"/>
    <property type="match status" value="1"/>
</dbReference>
<accession>G5QUL2</accession>
<dbReference type="SUPFAM" id="SSF52540">
    <property type="entry name" value="P-loop containing nucleoside triphosphate hydrolases"/>
    <property type="match status" value="1"/>
</dbReference>
<comment type="caution">
    <text evidence="5">The sequence shown here is derived from an EMBL/GenBank/DDBJ whole genome shotgun (WGS) entry which is preliminary data.</text>
</comment>
<dbReference type="PROSITE" id="PS00662">
    <property type="entry name" value="T2SP_E"/>
    <property type="match status" value="1"/>
</dbReference>
<protein>
    <submittedName>
        <fullName evidence="5">Type IV fimbrial assembly, ATPase PilB</fullName>
    </submittedName>
</protein>
<evidence type="ECO:0000313" key="6">
    <source>
        <dbReference type="Proteomes" id="UP000005065"/>
    </source>
</evidence>
<evidence type="ECO:0000256" key="2">
    <source>
        <dbReference type="ARBA" id="ARBA00022741"/>
    </source>
</evidence>
<keyword evidence="2" id="KW-0547">Nucleotide-binding</keyword>
<dbReference type="Gene3D" id="3.30.450.90">
    <property type="match status" value="1"/>
</dbReference>
<dbReference type="PANTHER" id="PTHR30258:SF1">
    <property type="entry name" value="PROTEIN TRANSPORT PROTEIN HOFB HOMOLOG"/>
    <property type="match status" value="1"/>
</dbReference>
<dbReference type="Pfam" id="PF05157">
    <property type="entry name" value="MshEN"/>
    <property type="match status" value="1"/>
</dbReference>
<dbReference type="PATRIC" id="fig|913082.3.peg.229"/>
<gene>
    <name evidence="5" type="ORF">LTSESEN_0285</name>
</gene>
<dbReference type="InterPro" id="IPR001482">
    <property type="entry name" value="T2SS/T4SS_dom"/>
</dbReference>
<sequence>MKDAQLNTLCQRHQAVLINSASNSITVAVVDAPSHALLDALHFATQKQIDIVCWTRQQMENHRHKPDQAPSTNAAKGGETAAQLLNQTLRSAMAKRASDIHLEPGASRYRIRLRIDGVLHILQDIAKETGLALTARLKVLGNLDIAEHRLPQDGQFTVDLTGDSISFRIATLPCKEGEKVVLRLLHQVEQTLDLDTLGMYGAQLTAFRQALQQPQGLVLVTGPTGSGKTVTLYSALQTRNTPGINLCSVEDPIEIPLDGINQTQVHPRAGLTFQNVLRALLRQDPDIIMVGEIRDGDTAEIAIKAAQTGHLVLSTLHTNSTSETLIRLQQMGVARWMISSALTLVVAQRLVRKLCPHCKQRLSDPVVLSPNLWPSALPPRWQANGCQQLPRWQANGCQHCYHGFYGRTALFEVLTVTPALRQLIASGASAQALEAHLQQTGTGTLFENGCRAVEQGMTSFEEILRVLGMPHER</sequence>
<dbReference type="EMBL" id="AFCU01000090">
    <property type="protein sequence ID" value="EHC94841.1"/>
    <property type="molecule type" value="Genomic_DNA"/>
</dbReference>
<name>G5QUL2_SALSE</name>
<comment type="similarity">
    <text evidence="1">Belongs to the GSP E family.</text>
</comment>
<dbReference type="InterPro" id="IPR027417">
    <property type="entry name" value="P-loop_NTPase"/>
</dbReference>
<evidence type="ECO:0000256" key="1">
    <source>
        <dbReference type="ARBA" id="ARBA00006611"/>
    </source>
</evidence>
<dbReference type="InterPro" id="IPR007831">
    <property type="entry name" value="T2SS_GspE_N"/>
</dbReference>
<dbReference type="Pfam" id="PF00437">
    <property type="entry name" value="T2SSE"/>
    <property type="match status" value="1"/>
</dbReference>
<dbReference type="Proteomes" id="UP000005065">
    <property type="component" value="Unassembled WGS sequence"/>
</dbReference>
<evidence type="ECO:0000256" key="3">
    <source>
        <dbReference type="ARBA" id="ARBA00022840"/>
    </source>
</evidence>
<dbReference type="BioCyc" id="SENT913082:G120J-1211-MONOMER"/>
<dbReference type="Gene3D" id="3.40.50.300">
    <property type="entry name" value="P-loop containing nucleotide triphosphate hydrolases"/>
    <property type="match status" value="1"/>
</dbReference>
<dbReference type="FunFam" id="3.40.50.300:FF:000398">
    <property type="entry name" value="Type IV pilus assembly ATPase PilB"/>
    <property type="match status" value="1"/>
</dbReference>
<feature type="domain" description="Bacterial type II secretion system protein E" evidence="4">
    <location>
        <begin position="281"/>
        <end position="295"/>
    </location>
</feature>
<organism evidence="5 6">
    <name type="scientific">Salmonella enterica subsp. enterica serovar Senftenberg str. A4-543</name>
    <dbReference type="NCBI Taxonomy" id="913082"/>
    <lineage>
        <taxon>Bacteria</taxon>
        <taxon>Pseudomonadati</taxon>
        <taxon>Pseudomonadota</taxon>
        <taxon>Gammaproteobacteria</taxon>
        <taxon>Enterobacterales</taxon>
        <taxon>Enterobacteriaceae</taxon>
        <taxon>Salmonella</taxon>
    </lineage>
</organism>
<dbReference type="GO" id="GO:0016887">
    <property type="term" value="F:ATP hydrolysis activity"/>
    <property type="evidence" value="ECO:0007669"/>
    <property type="project" value="TreeGrafter"/>
</dbReference>
<reference evidence="5 6" key="1">
    <citation type="journal article" date="2011" name="BMC Genomics">
        <title>Genome sequencing reveals diversification of virulence factor content and possible host adaptation in distinct subpopulations of Salmonella enterica.</title>
        <authorList>
            <person name="den Bakker H.C."/>
            <person name="Moreno Switt A.I."/>
            <person name="Govoni G."/>
            <person name="Cummings C.A."/>
            <person name="Ranieri M.L."/>
            <person name="Degoricija L."/>
            <person name="Hoelzer K."/>
            <person name="Rodriguez-Rivera L.D."/>
            <person name="Brown S."/>
            <person name="Bolchacova E."/>
            <person name="Furtado M.R."/>
            <person name="Wiedmann M."/>
        </authorList>
    </citation>
    <scope>NUCLEOTIDE SEQUENCE [LARGE SCALE GENOMIC DNA]</scope>
    <source>
        <strain evidence="5 6">A4-543</strain>
    </source>
</reference>
<dbReference type="GO" id="GO:0005524">
    <property type="term" value="F:ATP binding"/>
    <property type="evidence" value="ECO:0007669"/>
    <property type="project" value="UniProtKB-KW"/>
</dbReference>
<proteinExistence type="inferred from homology"/>
<evidence type="ECO:0000259" key="4">
    <source>
        <dbReference type="PROSITE" id="PS00662"/>
    </source>
</evidence>
<evidence type="ECO:0000313" key="5">
    <source>
        <dbReference type="EMBL" id="EHC94841.1"/>
    </source>
</evidence>
<dbReference type="GO" id="GO:0005886">
    <property type="term" value="C:plasma membrane"/>
    <property type="evidence" value="ECO:0007669"/>
    <property type="project" value="TreeGrafter"/>
</dbReference>
<dbReference type="CDD" id="cd01129">
    <property type="entry name" value="PulE-GspE-like"/>
    <property type="match status" value="1"/>
</dbReference>
<dbReference type="AlphaFoldDB" id="G5QUL2"/>